<evidence type="ECO:0000256" key="6">
    <source>
        <dbReference type="ARBA" id="ARBA00025083"/>
    </source>
</evidence>
<dbReference type="GO" id="GO:0030686">
    <property type="term" value="C:90S preribosome"/>
    <property type="evidence" value="ECO:0007669"/>
    <property type="project" value="InterPro"/>
</dbReference>
<evidence type="ECO:0000313" key="8">
    <source>
        <dbReference type="EMBL" id="SGZ52769.1"/>
    </source>
</evidence>
<evidence type="ECO:0000256" key="7">
    <source>
        <dbReference type="SAM" id="MobiDB-lite"/>
    </source>
</evidence>
<dbReference type="GO" id="GO:0030688">
    <property type="term" value="C:preribosome, small subunit precursor"/>
    <property type="evidence" value="ECO:0007669"/>
    <property type="project" value="InterPro"/>
</dbReference>
<comment type="function">
    <text evidence="6">Involved in ribosome biogenesis. Required for normal pre-rRNA processing in internal transcribed spacer 1 (ITS1). May be involved in the movements of the replication forks.</text>
</comment>
<dbReference type="GO" id="GO:0000462">
    <property type="term" value="P:maturation of SSU-rRNA from tricistronic rRNA transcript (SSU-rRNA, 5.8S rRNA, LSU-rRNA)"/>
    <property type="evidence" value="ECO:0007669"/>
    <property type="project" value="InterPro"/>
</dbReference>
<evidence type="ECO:0000256" key="2">
    <source>
        <dbReference type="ARBA" id="ARBA00011022"/>
    </source>
</evidence>
<proteinExistence type="inferred from homology"/>
<dbReference type="STRING" id="45354.A0A1L0BN39"/>
<keyword evidence="5" id="KW-0539">Nucleus</keyword>
<evidence type="ECO:0000256" key="3">
    <source>
        <dbReference type="ARBA" id="ARBA00011523"/>
    </source>
</evidence>
<accession>A0A1L0BN39</accession>
<comment type="subcellular location">
    <subcellularLocation>
        <location evidence="1">Nucleus</location>
        <location evidence="1">Nucleolus</location>
    </subcellularLocation>
</comment>
<evidence type="ECO:0000256" key="1">
    <source>
        <dbReference type="ARBA" id="ARBA00004604"/>
    </source>
</evidence>
<comment type="subunit">
    <text evidence="3">Interacts with the 35S, 23S and 20S pre-rRNAs and with the U3 snoRNA.</text>
</comment>
<evidence type="ECO:0000256" key="4">
    <source>
        <dbReference type="ARBA" id="ARBA00021321"/>
    </source>
</evidence>
<sequence>MAIKKKSGIRAKLAKRATISSKIAEFKQEQVHENEFQGNPLLKLLTTTKKEKQLAKSTQFNEKILSKVTFNMSGGVSKSALRRRKRKEREQLKPKMDDLLLSLPETVNVVESKQKKKEVKYVADNKKPTNQPNPQKHTGHTKLLEAENKRFNQVLNNSQFKKTPFALLQQAINQNMGN</sequence>
<dbReference type="OrthoDB" id="4068648at2759"/>
<dbReference type="Proteomes" id="UP000182334">
    <property type="component" value="Chromosome III"/>
</dbReference>
<name>A0A1L0BN39_9ASCO</name>
<comment type="similarity">
    <text evidence="2">Belongs to the SLX9 family.</text>
</comment>
<feature type="region of interest" description="Disordered" evidence="7">
    <location>
        <begin position="121"/>
        <end position="140"/>
    </location>
</feature>
<dbReference type="Pfam" id="PF15341">
    <property type="entry name" value="SLX9"/>
    <property type="match status" value="1"/>
</dbReference>
<dbReference type="InterPro" id="IPR028160">
    <property type="entry name" value="Slx9-like"/>
</dbReference>
<evidence type="ECO:0000256" key="5">
    <source>
        <dbReference type="ARBA" id="ARBA00023242"/>
    </source>
</evidence>
<organism evidence="8 9">
    <name type="scientific">Sungouiella intermedia</name>
    <dbReference type="NCBI Taxonomy" id="45354"/>
    <lineage>
        <taxon>Eukaryota</taxon>
        <taxon>Fungi</taxon>
        <taxon>Dikarya</taxon>
        <taxon>Ascomycota</taxon>
        <taxon>Saccharomycotina</taxon>
        <taxon>Pichiomycetes</taxon>
        <taxon>Metschnikowiaceae</taxon>
        <taxon>Sungouiella</taxon>
    </lineage>
</organism>
<dbReference type="EMBL" id="LT635758">
    <property type="protein sequence ID" value="SGZ52769.1"/>
    <property type="molecule type" value="Genomic_DNA"/>
</dbReference>
<evidence type="ECO:0000313" key="9">
    <source>
        <dbReference type="Proteomes" id="UP000182334"/>
    </source>
</evidence>
<gene>
    <name evidence="8" type="ORF">SAMEA4029010_CIC11G00000000876</name>
</gene>
<keyword evidence="9" id="KW-1185">Reference proteome</keyword>
<reference evidence="8 9" key="1">
    <citation type="submission" date="2016-10" db="EMBL/GenBank/DDBJ databases">
        <authorList>
            <person name="de Groot N.N."/>
        </authorList>
    </citation>
    <scope>NUCLEOTIDE SEQUENCE [LARGE SCALE GENOMIC DNA]</scope>
    <source>
        <strain evidence="8 9">CBS 141442</strain>
    </source>
</reference>
<dbReference type="AlphaFoldDB" id="A0A1L0BN39"/>
<protein>
    <recommendedName>
        <fullName evidence="4">Ribosome biogenesis protein SLX9</fullName>
    </recommendedName>
</protein>
<dbReference type="GO" id="GO:0005730">
    <property type="term" value="C:nucleolus"/>
    <property type="evidence" value="ECO:0007669"/>
    <property type="project" value="UniProtKB-SubCell"/>
</dbReference>